<evidence type="ECO:0000313" key="2">
    <source>
        <dbReference type="EMBL" id="GAA2723108.1"/>
    </source>
</evidence>
<evidence type="ECO:0008006" key="4">
    <source>
        <dbReference type="Google" id="ProtNLM"/>
    </source>
</evidence>
<sequence>MRRVLPALLVPLMVWGGAGPAEAAPVTDVDVTAQASKTMVEEGERFTIGGTMTGMLDGERVPLAGYTVRVDGGDAGKGKAVTGGDGRYSVSFVGKIPGRFTVKWTWGSLASIRVDVRTRLRMKVEQAIPSAGKVRIAGRAWRREEVPHSLPKVRLFIEQGRTKSGPWKTIKKVSSKPNGMFEYPFDVSVPASKLGYWRVRYGGSEYFGPAKTVAVRTYRTKATSFRLSKTKAAHRSNVTISGAAWYTPGLAGTSYKPFKKARMRVEQRCNGSTWSGRVALLLHGKANAKGRFKGTFQAHCTGELRAAFYTDSGMLIGYSHSLRMQVPGR</sequence>
<dbReference type="EMBL" id="BAAATZ010000006">
    <property type="protein sequence ID" value="GAA2723108.1"/>
    <property type="molecule type" value="Genomic_DNA"/>
</dbReference>
<evidence type="ECO:0000313" key="3">
    <source>
        <dbReference type="Proteomes" id="UP001501842"/>
    </source>
</evidence>
<keyword evidence="3" id="KW-1185">Reference proteome</keyword>
<gene>
    <name evidence="2" type="ORF">GCM10010439_17550</name>
</gene>
<dbReference type="Proteomes" id="UP001501842">
    <property type="component" value="Unassembled WGS sequence"/>
</dbReference>
<evidence type="ECO:0000256" key="1">
    <source>
        <dbReference type="SAM" id="SignalP"/>
    </source>
</evidence>
<protein>
    <recommendedName>
        <fullName evidence="4">Carboxypeptidase regulatory-like domain-containing protein</fullName>
    </recommendedName>
</protein>
<organism evidence="2 3">
    <name type="scientific">Actinocorallia aurantiaca</name>
    <dbReference type="NCBI Taxonomy" id="46204"/>
    <lineage>
        <taxon>Bacteria</taxon>
        <taxon>Bacillati</taxon>
        <taxon>Actinomycetota</taxon>
        <taxon>Actinomycetes</taxon>
        <taxon>Streptosporangiales</taxon>
        <taxon>Thermomonosporaceae</taxon>
        <taxon>Actinocorallia</taxon>
    </lineage>
</organism>
<name>A0ABP6GI73_9ACTN</name>
<feature type="chain" id="PRO_5047121901" description="Carboxypeptidase regulatory-like domain-containing protein" evidence="1">
    <location>
        <begin position="24"/>
        <end position="329"/>
    </location>
</feature>
<keyword evidence="1" id="KW-0732">Signal</keyword>
<accession>A0ABP6GI73</accession>
<proteinExistence type="predicted"/>
<reference evidence="3" key="1">
    <citation type="journal article" date="2019" name="Int. J. Syst. Evol. Microbiol.">
        <title>The Global Catalogue of Microorganisms (GCM) 10K type strain sequencing project: providing services to taxonomists for standard genome sequencing and annotation.</title>
        <authorList>
            <consortium name="The Broad Institute Genomics Platform"/>
            <consortium name="The Broad Institute Genome Sequencing Center for Infectious Disease"/>
            <person name="Wu L."/>
            <person name="Ma J."/>
        </authorList>
    </citation>
    <scope>NUCLEOTIDE SEQUENCE [LARGE SCALE GENOMIC DNA]</scope>
    <source>
        <strain evidence="3">JCM 8201</strain>
    </source>
</reference>
<comment type="caution">
    <text evidence="2">The sequence shown here is derived from an EMBL/GenBank/DDBJ whole genome shotgun (WGS) entry which is preliminary data.</text>
</comment>
<feature type="signal peptide" evidence="1">
    <location>
        <begin position="1"/>
        <end position="23"/>
    </location>
</feature>